<proteinExistence type="inferred from homology"/>
<evidence type="ECO:0000259" key="4">
    <source>
        <dbReference type="PROSITE" id="PS51767"/>
    </source>
</evidence>
<dbReference type="FunCoup" id="A0A165G991">
    <property type="interactions" value="51"/>
</dbReference>
<dbReference type="PANTHER" id="PTHR47966:SF51">
    <property type="entry name" value="BETA-SITE APP-CLEAVING ENZYME, ISOFORM A-RELATED"/>
    <property type="match status" value="1"/>
</dbReference>
<evidence type="ECO:0000256" key="3">
    <source>
        <dbReference type="SAM" id="SignalP"/>
    </source>
</evidence>
<evidence type="ECO:0000313" key="6">
    <source>
        <dbReference type="Proteomes" id="UP000076842"/>
    </source>
</evidence>
<reference evidence="5 6" key="1">
    <citation type="journal article" date="2016" name="Mol. Biol. Evol.">
        <title>Comparative Genomics of Early-Diverging Mushroom-Forming Fungi Provides Insights into the Origins of Lignocellulose Decay Capabilities.</title>
        <authorList>
            <person name="Nagy L.G."/>
            <person name="Riley R."/>
            <person name="Tritt A."/>
            <person name="Adam C."/>
            <person name="Daum C."/>
            <person name="Floudas D."/>
            <person name="Sun H."/>
            <person name="Yadav J.S."/>
            <person name="Pangilinan J."/>
            <person name="Larsson K.H."/>
            <person name="Matsuura K."/>
            <person name="Barry K."/>
            <person name="Labutti K."/>
            <person name="Kuo R."/>
            <person name="Ohm R.A."/>
            <person name="Bhattacharya S.S."/>
            <person name="Shirouzu T."/>
            <person name="Yoshinaga Y."/>
            <person name="Martin F.M."/>
            <person name="Grigoriev I.V."/>
            <person name="Hibbett D.S."/>
        </authorList>
    </citation>
    <scope>NUCLEOTIDE SEQUENCE [LARGE SCALE GENOMIC DNA]</scope>
    <source>
        <strain evidence="5 6">HHB12733</strain>
    </source>
</reference>
<feature type="chain" id="PRO_5007858045" evidence="3">
    <location>
        <begin position="21"/>
        <end position="440"/>
    </location>
</feature>
<protein>
    <submittedName>
        <fullName evidence="5">Acid protease</fullName>
    </submittedName>
</protein>
<feature type="domain" description="Peptidase A1" evidence="4">
    <location>
        <begin position="125"/>
        <end position="435"/>
    </location>
</feature>
<dbReference type="InParanoid" id="A0A165G991"/>
<dbReference type="SUPFAM" id="SSF50630">
    <property type="entry name" value="Acid proteases"/>
    <property type="match status" value="1"/>
</dbReference>
<dbReference type="InterPro" id="IPR034164">
    <property type="entry name" value="Pepsin-like_dom"/>
</dbReference>
<feature type="active site" evidence="2">
    <location>
        <position position="321"/>
    </location>
</feature>
<gene>
    <name evidence="5" type="ORF">CALCODRAFT_270385</name>
</gene>
<dbReference type="InterPro" id="IPR001461">
    <property type="entry name" value="Aspartic_peptidase_A1"/>
</dbReference>
<feature type="signal peptide" evidence="3">
    <location>
        <begin position="1"/>
        <end position="20"/>
    </location>
</feature>
<dbReference type="PRINTS" id="PR00792">
    <property type="entry name" value="PEPSIN"/>
</dbReference>
<organism evidence="5 6">
    <name type="scientific">Calocera cornea HHB12733</name>
    <dbReference type="NCBI Taxonomy" id="1353952"/>
    <lineage>
        <taxon>Eukaryota</taxon>
        <taxon>Fungi</taxon>
        <taxon>Dikarya</taxon>
        <taxon>Basidiomycota</taxon>
        <taxon>Agaricomycotina</taxon>
        <taxon>Dacrymycetes</taxon>
        <taxon>Dacrymycetales</taxon>
        <taxon>Dacrymycetaceae</taxon>
        <taxon>Calocera</taxon>
    </lineage>
</organism>
<dbReference type="PANTHER" id="PTHR47966">
    <property type="entry name" value="BETA-SITE APP-CLEAVING ENZYME, ISOFORM A-RELATED"/>
    <property type="match status" value="1"/>
</dbReference>
<dbReference type="EMBL" id="KV423959">
    <property type="protein sequence ID" value="KZT57766.1"/>
    <property type="molecule type" value="Genomic_DNA"/>
</dbReference>
<dbReference type="AlphaFoldDB" id="A0A165G991"/>
<keyword evidence="3" id="KW-0732">Signal</keyword>
<accession>A0A165G991</accession>
<comment type="similarity">
    <text evidence="1">Belongs to the peptidase A1 family.</text>
</comment>
<feature type="active site" evidence="2">
    <location>
        <position position="143"/>
    </location>
</feature>
<evidence type="ECO:0000313" key="5">
    <source>
        <dbReference type="EMBL" id="KZT57766.1"/>
    </source>
</evidence>
<dbReference type="InterPro" id="IPR033121">
    <property type="entry name" value="PEPTIDASE_A1"/>
</dbReference>
<dbReference type="InterPro" id="IPR021109">
    <property type="entry name" value="Peptidase_aspartic_dom_sf"/>
</dbReference>
<evidence type="ECO:0000256" key="2">
    <source>
        <dbReference type="PIRSR" id="PIRSR601461-1"/>
    </source>
</evidence>
<dbReference type="Proteomes" id="UP000076842">
    <property type="component" value="Unassembled WGS sequence"/>
</dbReference>
<dbReference type="GO" id="GO:0004190">
    <property type="term" value="F:aspartic-type endopeptidase activity"/>
    <property type="evidence" value="ECO:0007669"/>
    <property type="project" value="InterPro"/>
</dbReference>
<keyword evidence="6" id="KW-1185">Reference proteome</keyword>
<dbReference type="OrthoDB" id="2747330at2759"/>
<dbReference type="Pfam" id="PF00026">
    <property type="entry name" value="Asp"/>
    <property type="match status" value="1"/>
</dbReference>
<name>A0A165G991_9BASI</name>
<dbReference type="Gene3D" id="2.40.70.10">
    <property type="entry name" value="Acid Proteases"/>
    <property type="match status" value="2"/>
</dbReference>
<keyword evidence="5" id="KW-0378">Hydrolase</keyword>
<keyword evidence="5" id="KW-0645">Protease</keyword>
<dbReference type="GO" id="GO:0006508">
    <property type="term" value="P:proteolysis"/>
    <property type="evidence" value="ECO:0007669"/>
    <property type="project" value="UniProtKB-KW"/>
</dbReference>
<dbReference type="CDD" id="cd05471">
    <property type="entry name" value="pepsin_like"/>
    <property type="match status" value="1"/>
</dbReference>
<dbReference type="PROSITE" id="PS51767">
    <property type="entry name" value="PEPTIDASE_A1"/>
    <property type="match status" value="1"/>
</dbReference>
<dbReference type="STRING" id="1353952.A0A165G991"/>
<sequence length="440" mass="46464">MSAGFTLALCAICVLPSAFAASLPLGPLGAIPRAHFQNRQSIRSTTDPSAVFVPEYAQRESWGILAKYQQSDVLLQGANVSPSGINNNQNGLVGPDVTSGLPAPTSEQIVPLQAISSASDSILSYHAMIDIGTPAQHLGLVIDTGVADSWVAASCNDCETEQFDASASNTYRSFPGDFRQAYGNGYVWGTWSRDNVTASGLTASPQSFGSVTAMDVGNVAYSVSGVLGFAFASISSTKKTPFFESLISEASLPFPLFSVALGRGGDTDDSELCLGCINNSKYNGNITWIPLVSHTYWTIMLSGLQVGGLNTMTTGLLAAIDTASNQIHVPMSVAKRFYATIPGSKPALSYGEGFWTFPCNSSPDIQFIFMGPTFSLDPRDFNLGKTSSSSADCVGAVLGMKGRDLPDNFAVIGSAFLRSWYTVFDYSSGSRIGFGSRSTA</sequence>
<evidence type="ECO:0000256" key="1">
    <source>
        <dbReference type="ARBA" id="ARBA00007447"/>
    </source>
</evidence>